<evidence type="ECO:0000313" key="2">
    <source>
        <dbReference type="EMBL" id="RMI38347.1"/>
    </source>
</evidence>
<feature type="compositionally biased region" description="Low complexity" evidence="1">
    <location>
        <begin position="12"/>
        <end position="33"/>
    </location>
</feature>
<dbReference type="AlphaFoldDB" id="A0A3M2LLN9"/>
<dbReference type="OrthoDB" id="3483797at2"/>
<comment type="caution">
    <text evidence="2">The sequence shown here is derived from an EMBL/GenBank/DDBJ whole genome shotgun (WGS) entry which is preliminary data.</text>
</comment>
<accession>A0A3M2LLN9</accession>
<feature type="region of interest" description="Disordered" evidence="1">
    <location>
        <begin position="252"/>
        <end position="274"/>
    </location>
</feature>
<gene>
    <name evidence="2" type="ORF">EBO15_33100</name>
</gene>
<sequence length="352" mass="35586">MSANTIPAPANTTPDVSDAAPTAPAAPPAAADYPAAWDEDMRRVWDALTATGGGTVAVIAKTAGTPQKAVRDALKTMVDLGQVVRDGDVWRPTPATPGHDGRDAAPDAPAPNAPATDGAATDGAATDAPVTDGDTAPAPDTPAPVPALTPEKIADAMRIMGEESGRRAAAKADLEERERREEDRRAAAVAELARAHAIESAREGLADLIASATAAYAAVADGADADAIITALVPVFDAVNALAVATGNARPRRARTTGGMIPTGGPVATGDRKPPTPLRPAVAAHMNAHPYTDFTPGEIARVLDRSSGAVANALATMATQGDAVLTCERPMRYRAATPADADNAATGTDTAA</sequence>
<name>A0A3M2LLN9_9ACTN</name>
<evidence type="ECO:0000256" key="1">
    <source>
        <dbReference type="SAM" id="MobiDB-lite"/>
    </source>
</evidence>
<feature type="region of interest" description="Disordered" evidence="1">
    <location>
        <begin position="1"/>
        <end position="33"/>
    </location>
</feature>
<dbReference type="RefSeq" id="WP_122198417.1">
    <property type="nucleotide sequence ID" value="NZ_JBHSKC010000014.1"/>
</dbReference>
<keyword evidence="3" id="KW-1185">Reference proteome</keyword>
<protein>
    <submittedName>
        <fullName evidence="2">Uncharacterized protein</fullName>
    </submittedName>
</protein>
<organism evidence="2 3">
    <name type="scientific">Actinomadura harenae</name>
    <dbReference type="NCBI Taxonomy" id="2483351"/>
    <lineage>
        <taxon>Bacteria</taxon>
        <taxon>Bacillati</taxon>
        <taxon>Actinomycetota</taxon>
        <taxon>Actinomycetes</taxon>
        <taxon>Streptosporangiales</taxon>
        <taxon>Thermomonosporaceae</taxon>
        <taxon>Actinomadura</taxon>
    </lineage>
</organism>
<evidence type="ECO:0000313" key="3">
    <source>
        <dbReference type="Proteomes" id="UP000282674"/>
    </source>
</evidence>
<feature type="compositionally biased region" description="Low complexity" evidence="1">
    <location>
        <begin position="113"/>
        <end position="138"/>
    </location>
</feature>
<reference evidence="2 3" key="1">
    <citation type="submission" date="2018-10" db="EMBL/GenBank/DDBJ databases">
        <title>Isolation from soil.</title>
        <authorList>
            <person name="Hu J."/>
        </authorList>
    </citation>
    <scope>NUCLEOTIDE SEQUENCE [LARGE SCALE GENOMIC DNA]</scope>
    <source>
        <strain evidence="2 3">NEAU-Ht49</strain>
    </source>
</reference>
<proteinExistence type="predicted"/>
<dbReference type="Proteomes" id="UP000282674">
    <property type="component" value="Unassembled WGS sequence"/>
</dbReference>
<feature type="region of interest" description="Disordered" evidence="1">
    <location>
        <begin position="85"/>
        <end position="150"/>
    </location>
</feature>
<dbReference type="EMBL" id="RFFG01000087">
    <property type="protein sequence ID" value="RMI38347.1"/>
    <property type="molecule type" value="Genomic_DNA"/>
</dbReference>